<accession>A0A8X6T1R5</accession>
<gene>
    <name evidence="1" type="ORF">NPIL_581901</name>
</gene>
<sequence>IDVERRCPGYFATAAEVVDLQRQDAKL</sequence>
<keyword evidence="2" id="KW-1185">Reference proteome</keyword>
<evidence type="ECO:0000313" key="2">
    <source>
        <dbReference type="Proteomes" id="UP000887013"/>
    </source>
</evidence>
<dbReference type="Proteomes" id="UP000887013">
    <property type="component" value="Unassembled WGS sequence"/>
</dbReference>
<name>A0A8X6T1R5_NEPPI</name>
<evidence type="ECO:0000313" key="1">
    <source>
        <dbReference type="EMBL" id="GFS74522.1"/>
    </source>
</evidence>
<dbReference type="EMBL" id="BMAW01050274">
    <property type="protein sequence ID" value="GFS74522.1"/>
    <property type="molecule type" value="Genomic_DNA"/>
</dbReference>
<proteinExistence type="predicted"/>
<dbReference type="AlphaFoldDB" id="A0A8X6T1R5"/>
<feature type="non-terminal residue" evidence="1">
    <location>
        <position position="1"/>
    </location>
</feature>
<organism evidence="1 2">
    <name type="scientific">Nephila pilipes</name>
    <name type="common">Giant wood spider</name>
    <name type="synonym">Nephila maculata</name>
    <dbReference type="NCBI Taxonomy" id="299642"/>
    <lineage>
        <taxon>Eukaryota</taxon>
        <taxon>Metazoa</taxon>
        <taxon>Ecdysozoa</taxon>
        <taxon>Arthropoda</taxon>
        <taxon>Chelicerata</taxon>
        <taxon>Arachnida</taxon>
        <taxon>Araneae</taxon>
        <taxon>Araneomorphae</taxon>
        <taxon>Entelegynae</taxon>
        <taxon>Araneoidea</taxon>
        <taxon>Nephilidae</taxon>
        <taxon>Nephila</taxon>
    </lineage>
</organism>
<protein>
    <submittedName>
        <fullName evidence="1">Uncharacterized protein</fullName>
    </submittedName>
</protein>
<reference evidence="1" key="1">
    <citation type="submission" date="2020-08" db="EMBL/GenBank/DDBJ databases">
        <title>Multicomponent nature underlies the extraordinary mechanical properties of spider dragline silk.</title>
        <authorList>
            <person name="Kono N."/>
            <person name="Nakamura H."/>
            <person name="Mori M."/>
            <person name="Yoshida Y."/>
            <person name="Ohtoshi R."/>
            <person name="Malay A.D."/>
            <person name="Moran D.A.P."/>
            <person name="Tomita M."/>
            <person name="Numata K."/>
            <person name="Arakawa K."/>
        </authorList>
    </citation>
    <scope>NUCLEOTIDE SEQUENCE</scope>
</reference>
<comment type="caution">
    <text evidence="1">The sequence shown here is derived from an EMBL/GenBank/DDBJ whole genome shotgun (WGS) entry which is preliminary data.</text>
</comment>